<dbReference type="EMBL" id="LAZR01018693">
    <property type="protein sequence ID" value="KKL95364.1"/>
    <property type="molecule type" value="Genomic_DNA"/>
</dbReference>
<gene>
    <name evidence="1" type="ORF">LCGC14_1855310</name>
</gene>
<proteinExistence type="predicted"/>
<organism evidence="1">
    <name type="scientific">marine sediment metagenome</name>
    <dbReference type="NCBI Taxonomy" id="412755"/>
    <lineage>
        <taxon>unclassified sequences</taxon>
        <taxon>metagenomes</taxon>
        <taxon>ecological metagenomes</taxon>
    </lineage>
</organism>
<protein>
    <submittedName>
        <fullName evidence="1">Uncharacterized protein</fullName>
    </submittedName>
</protein>
<comment type="caution">
    <text evidence="1">The sequence shown here is derived from an EMBL/GenBank/DDBJ whole genome shotgun (WGS) entry which is preliminary data.</text>
</comment>
<sequence>MTIATKGSTRPGVPFPRQLNYRSNALFHFRAADALLTHDPVDDVLKAVTGEAPTFSRASVGGLACDVFGDVRQWGQAIPRIKMFDIDGDGYYETSALLMETAAENVCLRSGAIQTGPWANVDVPAVTGNDAIAPDRSVTATKIEDDGGASLEGRDQDITVANDSTTWCVSVFVKKAAAGATVVALRLQLSVGAAREALVLLDPITGDILTGGAEEVDVGVIEYGEYWRLWCTVANDSSGNTTLTPALFPAWRLTGDLGAVASVDAAQGANHFWGAQVENTTFPTSYVATVAAAVTRVVDSLGYTILFAPDLDEFTLYVELARPLWADLADQSATQGLLQVGDTNGRMSIYLDPSGDVITGQMDTATVDRTATVAIPSGDPIRVTAQFRTVLAGGAVKIGAGAGFSAWSADASALAAWVASQVLVGKYGTSLADAG</sequence>
<evidence type="ECO:0000313" key="1">
    <source>
        <dbReference type="EMBL" id="KKL95364.1"/>
    </source>
</evidence>
<accession>A0A0F9G938</accession>
<feature type="non-terminal residue" evidence="1">
    <location>
        <position position="435"/>
    </location>
</feature>
<dbReference type="AlphaFoldDB" id="A0A0F9G938"/>
<name>A0A0F9G938_9ZZZZ</name>
<reference evidence="1" key="1">
    <citation type="journal article" date="2015" name="Nature">
        <title>Complex archaea that bridge the gap between prokaryotes and eukaryotes.</title>
        <authorList>
            <person name="Spang A."/>
            <person name="Saw J.H."/>
            <person name="Jorgensen S.L."/>
            <person name="Zaremba-Niedzwiedzka K."/>
            <person name="Martijn J."/>
            <person name="Lind A.E."/>
            <person name="van Eijk R."/>
            <person name="Schleper C."/>
            <person name="Guy L."/>
            <person name="Ettema T.J."/>
        </authorList>
    </citation>
    <scope>NUCLEOTIDE SEQUENCE</scope>
</reference>